<proteinExistence type="predicted"/>
<name>A0A1W9S3C3_9BACT</name>
<accession>A0A1W9S3C3</accession>
<reference evidence="2" key="1">
    <citation type="submission" date="2017-03" db="EMBL/GenBank/DDBJ databases">
        <title>Novel pathways for hydrocarbon cycling and metabolic interdependencies in hydrothermal sediment communities.</title>
        <authorList>
            <person name="Dombrowski N."/>
            <person name="Seitz K."/>
            <person name="Teske A."/>
            <person name="Baker B."/>
        </authorList>
    </citation>
    <scope>NUCLEOTIDE SEQUENCE [LARGE SCALE GENOMIC DNA]</scope>
</reference>
<sequence length="172" mass="19330">MKTLFKKEIDSGIMIEAVAGENTPLDGIVEVCKCGEHHQIITEGYTGASIPLYPGTYDLRIKARGDEIWITEVEVKEGEFTYRKVRFPNAQMLVQLIDGENHLDASVLIYRVDSPDLSVADTWTETVIDLPPGEYFAVVEFVGMRGVIDNINLSEDDRKTYSITVDDLEQVE</sequence>
<dbReference type="Proteomes" id="UP000192611">
    <property type="component" value="Unassembled WGS sequence"/>
</dbReference>
<protein>
    <recommendedName>
        <fullName evidence="3">PEGA domain-containing protein</fullName>
    </recommendedName>
</protein>
<dbReference type="EMBL" id="NATQ01000007">
    <property type="protein sequence ID" value="OQX91206.1"/>
    <property type="molecule type" value="Genomic_DNA"/>
</dbReference>
<comment type="caution">
    <text evidence="1">The sequence shown here is derived from an EMBL/GenBank/DDBJ whole genome shotgun (WGS) entry which is preliminary data.</text>
</comment>
<organism evidence="1 2">
    <name type="scientific">Candidatus Coatesbacteria bacterium 4484_99</name>
    <dbReference type="NCBI Taxonomy" id="1970774"/>
    <lineage>
        <taxon>Bacteria</taxon>
        <taxon>Candidatus Coatesiibacteriota</taxon>
    </lineage>
</organism>
<evidence type="ECO:0000313" key="2">
    <source>
        <dbReference type="Proteomes" id="UP000192611"/>
    </source>
</evidence>
<evidence type="ECO:0008006" key="3">
    <source>
        <dbReference type="Google" id="ProtNLM"/>
    </source>
</evidence>
<gene>
    <name evidence="1" type="ORF">B6D57_00600</name>
</gene>
<dbReference type="AlphaFoldDB" id="A0A1W9S3C3"/>
<evidence type="ECO:0000313" key="1">
    <source>
        <dbReference type="EMBL" id="OQX91206.1"/>
    </source>
</evidence>